<sequence length="95" mass="10162">MADEAHDPGLLFLIAQYEMLGMIGLGKLPDPTGAAPSRDLGRARQAIDLLEMLERKTRGNLTAVEEGELRRVLTLLRLNFVAEASAASGGGDRDG</sequence>
<evidence type="ECO:0000313" key="2">
    <source>
        <dbReference type="Proteomes" id="UP000748308"/>
    </source>
</evidence>
<name>A0A938BRU3_UNCEI</name>
<proteinExistence type="predicted"/>
<dbReference type="Proteomes" id="UP000748308">
    <property type="component" value="Unassembled WGS sequence"/>
</dbReference>
<evidence type="ECO:0000313" key="1">
    <source>
        <dbReference type="EMBL" id="MBM3318675.1"/>
    </source>
</evidence>
<dbReference type="Pfam" id="PF08899">
    <property type="entry name" value="DUF1844"/>
    <property type="match status" value="1"/>
</dbReference>
<accession>A0A938BRU3</accession>
<dbReference type="EMBL" id="VGIY01000440">
    <property type="protein sequence ID" value="MBM3318675.1"/>
    <property type="molecule type" value="Genomic_DNA"/>
</dbReference>
<dbReference type="AlphaFoldDB" id="A0A938BRU3"/>
<dbReference type="InterPro" id="IPR014995">
    <property type="entry name" value="DUF1844"/>
</dbReference>
<gene>
    <name evidence="1" type="ORF">FJY75_12565</name>
</gene>
<reference evidence="1" key="1">
    <citation type="submission" date="2019-03" db="EMBL/GenBank/DDBJ databases">
        <title>Lake Tanganyika Metagenome-Assembled Genomes (MAGs).</title>
        <authorList>
            <person name="Tran P."/>
        </authorList>
    </citation>
    <scope>NUCLEOTIDE SEQUENCE</scope>
    <source>
        <strain evidence="1">M_DeepCast_400m_m2_100</strain>
    </source>
</reference>
<organism evidence="1 2">
    <name type="scientific">Eiseniibacteriota bacterium</name>
    <dbReference type="NCBI Taxonomy" id="2212470"/>
    <lineage>
        <taxon>Bacteria</taxon>
        <taxon>Candidatus Eiseniibacteriota</taxon>
    </lineage>
</organism>
<protein>
    <submittedName>
        <fullName evidence="1">DUF1844 domain-containing protein</fullName>
    </submittedName>
</protein>
<comment type="caution">
    <text evidence="1">The sequence shown here is derived from an EMBL/GenBank/DDBJ whole genome shotgun (WGS) entry which is preliminary data.</text>
</comment>